<reference evidence="1 2" key="1">
    <citation type="submission" date="2016-05" db="EMBL/GenBank/DDBJ databases">
        <title>Genome Sequence of Pseudomonas citronellolis Strain SJTE-3, an Estrogens and Persistent Organic Pollutants degradation strain.</title>
        <authorList>
            <person name="Liang R."/>
        </authorList>
    </citation>
    <scope>NUCLEOTIDE SEQUENCE [LARGE SCALE GENOMIC DNA]</scope>
    <source>
        <strain evidence="1 2">SJTE-3</strain>
    </source>
</reference>
<protein>
    <submittedName>
        <fullName evidence="1">Histidine kinase</fullName>
    </submittedName>
</protein>
<dbReference type="EMBL" id="CP015878">
    <property type="protein sequence ID" value="ANI17566.1"/>
    <property type="molecule type" value="Genomic_DNA"/>
</dbReference>
<dbReference type="GO" id="GO:0016301">
    <property type="term" value="F:kinase activity"/>
    <property type="evidence" value="ECO:0007669"/>
    <property type="project" value="UniProtKB-KW"/>
</dbReference>
<dbReference type="AlphaFoldDB" id="A0A1A9KIC3"/>
<dbReference type="Gene3D" id="3.30.450.20">
    <property type="entry name" value="PAS domain"/>
    <property type="match status" value="1"/>
</dbReference>
<gene>
    <name evidence="1" type="ORF">A9C11_27855</name>
</gene>
<dbReference type="RefSeq" id="WP_064584471.1">
    <property type="nucleotide sequence ID" value="NZ_CP015878.1"/>
</dbReference>
<keyword evidence="1" id="KW-0808">Transferase</keyword>
<dbReference type="Pfam" id="PF22673">
    <property type="entry name" value="MCP-like_PDC_1"/>
    <property type="match status" value="1"/>
</dbReference>
<name>A0A1A9KIC3_9PSED</name>
<sequence>MASAVCETPLDECAQRIDVSISNIFAQIDTLANAIDSIWREANGRPVDSADLASLRPLIEGCLTQPGACLQGCGVVLQPGVLRDKEMYLEWRQLGAGGRTVPLSLNFNRRSENFYDYCAMPWFAIPRDSGRSSVVGPYVDLYGQDMYILTFSRPLLLEGRFLGVAAADIALNRFERVVTAKLMRLEHEALILSGEGRVVAANTASFIAGEIASLGLASDTRCQRANLAEQSAHWTLVQLPEKRHRAA</sequence>
<proteinExistence type="predicted"/>
<dbReference type="CDD" id="cd12913">
    <property type="entry name" value="PDC1_MCP_like"/>
    <property type="match status" value="1"/>
</dbReference>
<keyword evidence="1" id="KW-0418">Kinase</keyword>
<organism evidence="1 2">
    <name type="scientific">Pseudomonas citronellolis</name>
    <dbReference type="NCBI Taxonomy" id="53408"/>
    <lineage>
        <taxon>Bacteria</taxon>
        <taxon>Pseudomonadati</taxon>
        <taxon>Pseudomonadota</taxon>
        <taxon>Gammaproteobacteria</taxon>
        <taxon>Pseudomonadales</taxon>
        <taxon>Pseudomonadaceae</taxon>
        <taxon>Pseudomonas</taxon>
    </lineage>
</organism>
<evidence type="ECO:0000313" key="1">
    <source>
        <dbReference type="EMBL" id="ANI17566.1"/>
    </source>
</evidence>
<dbReference type="Proteomes" id="UP000077748">
    <property type="component" value="Chromosome"/>
</dbReference>
<accession>A0A1A9KIC3</accession>
<evidence type="ECO:0000313" key="2">
    <source>
        <dbReference type="Proteomes" id="UP000077748"/>
    </source>
</evidence>